<gene>
    <name evidence="1" type="ORF">QHG74_09040</name>
</gene>
<dbReference type="EMBL" id="JARZAK010000004">
    <property type="protein sequence ID" value="MDY7257862.1"/>
    <property type="molecule type" value="Genomic_DNA"/>
</dbReference>
<organism evidence="1 2">
    <name type="scientific">Bacteroides vicugnae</name>
    <dbReference type="NCBI Taxonomy" id="3037989"/>
    <lineage>
        <taxon>Bacteria</taxon>
        <taxon>Pseudomonadati</taxon>
        <taxon>Bacteroidota</taxon>
        <taxon>Bacteroidia</taxon>
        <taxon>Bacteroidales</taxon>
        <taxon>Bacteroidaceae</taxon>
        <taxon>Bacteroides</taxon>
    </lineage>
</organism>
<comment type="caution">
    <text evidence="1">The sequence shown here is derived from an EMBL/GenBank/DDBJ whole genome shotgun (WGS) entry which is preliminary data.</text>
</comment>
<proteinExistence type="predicted"/>
<sequence>MTARRDGMVTAPFSVTMPSHFINASFRYKTFIPSDDEIKEALV</sequence>
<protein>
    <submittedName>
        <fullName evidence="1">Uncharacterized protein</fullName>
    </submittedName>
</protein>
<dbReference type="Proteomes" id="UP001292913">
    <property type="component" value="Unassembled WGS sequence"/>
</dbReference>
<evidence type="ECO:0000313" key="2">
    <source>
        <dbReference type="Proteomes" id="UP001292913"/>
    </source>
</evidence>
<accession>A0ABU5HNW6</accession>
<keyword evidence="2" id="KW-1185">Reference proteome</keyword>
<name>A0ABU5HNW6_9BACE</name>
<reference evidence="1 2" key="1">
    <citation type="submission" date="2023-04" db="EMBL/GenBank/DDBJ databases">
        <title>Bacteroides pacosi sp. nov., isolated from the fecal material of an alpaca.</title>
        <authorList>
            <person name="Miller S."/>
            <person name="Hendry M."/>
            <person name="King J."/>
            <person name="Sankaranarayanan K."/>
            <person name="Lawson P.A."/>
        </authorList>
    </citation>
    <scope>NUCLEOTIDE SEQUENCE [LARGE SCALE GENOMIC DNA]</scope>
    <source>
        <strain evidence="1 2">A2-P53</strain>
    </source>
</reference>
<evidence type="ECO:0000313" key="1">
    <source>
        <dbReference type="EMBL" id="MDY7257862.1"/>
    </source>
</evidence>
<dbReference type="RefSeq" id="WP_255518787.1">
    <property type="nucleotide sequence ID" value="NZ_JARZAK010000004.1"/>
</dbReference>